<protein>
    <recommendedName>
        <fullName evidence="3">DinB superfamily protein</fullName>
    </recommendedName>
</protein>
<name>A0A5B1CMX3_9BACT</name>
<accession>A0A5B1CMX3</accession>
<comment type="caution">
    <text evidence="1">The sequence shown here is derived from an EMBL/GenBank/DDBJ whole genome shotgun (WGS) entry which is preliminary data.</text>
</comment>
<organism evidence="1 2">
    <name type="scientific">Rubripirellula obstinata</name>
    <dbReference type="NCBI Taxonomy" id="406547"/>
    <lineage>
        <taxon>Bacteria</taxon>
        <taxon>Pseudomonadati</taxon>
        <taxon>Planctomycetota</taxon>
        <taxon>Planctomycetia</taxon>
        <taxon>Pirellulales</taxon>
        <taxon>Pirellulaceae</taxon>
        <taxon>Rubripirellula</taxon>
    </lineage>
</organism>
<evidence type="ECO:0000313" key="2">
    <source>
        <dbReference type="Proteomes" id="UP000322699"/>
    </source>
</evidence>
<keyword evidence="2" id="KW-1185">Reference proteome</keyword>
<sequence>MTKNIGPMIAASARLGLGYAERLLGDVPAEKFGAFAKVGNGQIKSNHPAFVCGHLSLYAPKILADLGQDASAIGPPESYDALFSKDATCQDDSDQKLYPSADELRRVLIEGYTAVADALEQSDDTIFLTENSNEVMRKKFPTTGAMHGFYVGGHFMIHMGQISAWRRAIGMGPA</sequence>
<dbReference type="Gene3D" id="1.20.120.450">
    <property type="entry name" value="dinb family like domain"/>
    <property type="match status" value="1"/>
</dbReference>
<dbReference type="InterPro" id="IPR034660">
    <property type="entry name" value="DinB/YfiT-like"/>
</dbReference>
<dbReference type="OrthoDB" id="268680at2"/>
<proteinExistence type="predicted"/>
<evidence type="ECO:0000313" key="1">
    <source>
        <dbReference type="EMBL" id="KAA1260713.1"/>
    </source>
</evidence>
<gene>
    <name evidence="1" type="ORF">LF1_32540</name>
</gene>
<dbReference type="RefSeq" id="WP_068262180.1">
    <property type="nucleotide sequence ID" value="NZ_LWSK01000033.1"/>
</dbReference>
<reference evidence="1 2" key="1">
    <citation type="submission" date="2019-08" db="EMBL/GenBank/DDBJ databases">
        <title>Deep-cultivation of Planctomycetes and their phenomic and genomic characterization uncovers novel biology.</title>
        <authorList>
            <person name="Wiegand S."/>
            <person name="Jogler M."/>
            <person name="Boedeker C."/>
            <person name="Pinto D."/>
            <person name="Vollmers J."/>
            <person name="Rivas-Marin E."/>
            <person name="Kohn T."/>
            <person name="Peeters S.H."/>
            <person name="Heuer A."/>
            <person name="Rast P."/>
            <person name="Oberbeckmann S."/>
            <person name="Bunk B."/>
            <person name="Jeske O."/>
            <person name="Meyerdierks A."/>
            <person name="Storesund J.E."/>
            <person name="Kallscheuer N."/>
            <person name="Luecker S."/>
            <person name="Lage O.M."/>
            <person name="Pohl T."/>
            <person name="Merkel B.J."/>
            <person name="Hornburger P."/>
            <person name="Mueller R.-W."/>
            <person name="Bruemmer F."/>
            <person name="Labrenz M."/>
            <person name="Spormann A.M."/>
            <person name="Op Den Camp H."/>
            <person name="Overmann J."/>
            <person name="Amann R."/>
            <person name="Jetten M.S.M."/>
            <person name="Mascher T."/>
            <person name="Medema M.H."/>
            <person name="Devos D.P."/>
            <person name="Kaster A.-K."/>
            <person name="Ovreas L."/>
            <person name="Rohde M."/>
            <person name="Galperin M.Y."/>
            <person name="Jogler C."/>
        </authorList>
    </citation>
    <scope>NUCLEOTIDE SEQUENCE [LARGE SCALE GENOMIC DNA]</scope>
    <source>
        <strain evidence="1 2">LF1</strain>
    </source>
</reference>
<dbReference type="Proteomes" id="UP000322699">
    <property type="component" value="Unassembled WGS sequence"/>
</dbReference>
<dbReference type="EMBL" id="VRLW01000001">
    <property type="protein sequence ID" value="KAA1260713.1"/>
    <property type="molecule type" value="Genomic_DNA"/>
</dbReference>
<dbReference type="SUPFAM" id="SSF109854">
    <property type="entry name" value="DinB/YfiT-like putative metalloenzymes"/>
    <property type="match status" value="1"/>
</dbReference>
<dbReference type="AlphaFoldDB" id="A0A5B1CMX3"/>
<evidence type="ECO:0008006" key="3">
    <source>
        <dbReference type="Google" id="ProtNLM"/>
    </source>
</evidence>